<evidence type="ECO:0000256" key="2">
    <source>
        <dbReference type="SAM" id="SignalP"/>
    </source>
</evidence>
<protein>
    <recommendedName>
        <fullName evidence="5">Purine nucleoside phosphorylase</fullName>
    </recommendedName>
</protein>
<organism evidence="3 4">
    <name type="scientific">Burkholderia pseudomultivorans</name>
    <dbReference type="NCBI Taxonomy" id="1207504"/>
    <lineage>
        <taxon>Bacteria</taxon>
        <taxon>Pseudomonadati</taxon>
        <taxon>Pseudomonadota</taxon>
        <taxon>Betaproteobacteria</taxon>
        <taxon>Burkholderiales</taxon>
        <taxon>Burkholderiaceae</taxon>
        <taxon>Burkholderia</taxon>
        <taxon>Burkholderia cepacia complex</taxon>
    </lineage>
</organism>
<evidence type="ECO:0000256" key="1">
    <source>
        <dbReference type="SAM" id="MobiDB-lite"/>
    </source>
</evidence>
<feature type="signal peptide" evidence="2">
    <location>
        <begin position="1"/>
        <end position="24"/>
    </location>
</feature>
<dbReference type="InterPro" id="IPR025421">
    <property type="entry name" value="DUF4148"/>
</dbReference>
<dbReference type="EMBL" id="LPJX01000069">
    <property type="protein sequence ID" value="KWF58027.1"/>
    <property type="molecule type" value="Genomic_DNA"/>
</dbReference>
<evidence type="ECO:0000313" key="4">
    <source>
        <dbReference type="Proteomes" id="UP000061512"/>
    </source>
</evidence>
<comment type="caution">
    <text evidence="3">The sequence shown here is derived from an EMBL/GenBank/DDBJ whole genome shotgun (WGS) entry which is preliminary data.</text>
</comment>
<dbReference type="Pfam" id="PF13663">
    <property type="entry name" value="DUF4148"/>
    <property type="match status" value="1"/>
</dbReference>
<keyword evidence="2" id="KW-0732">Signal</keyword>
<dbReference type="RefSeq" id="WP_060300622.1">
    <property type="nucleotide sequence ID" value="NZ_LPJX01000069.1"/>
</dbReference>
<name>A0A132ETS6_9BURK</name>
<sequence>MMKTRLIAALLVSVTASVAAPAFAGESPVTRAQLRAELAALQQAGYQPNRANDPYYPDNLQAALNRIHGNAAVANDTQVSGYGGEGAGATQSGRRGTMQTAERSIYFGH</sequence>
<evidence type="ECO:0000313" key="3">
    <source>
        <dbReference type="EMBL" id="KWF58027.1"/>
    </source>
</evidence>
<feature type="chain" id="PRO_5007799544" description="Purine nucleoside phosphorylase" evidence="2">
    <location>
        <begin position="25"/>
        <end position="109"/>
    </location>
</feature>
<proteinExistence type="predicted"/>
<dbReference type="AlphaFoldDB" id="A0A132ETS6"/>
<accession>A0A132ETS6</accession>
<evidence type="ECO:0008006" key="5">
    <source>
        <dbReference type="Google" id="ProtNLM"/>
    </source>
</evidence>
<gene>
    <name evidence="3" type="ORF">WT57_30890</name>
</gene>
<dbReference type="Proteomes" id="UP000061512">
    <property type="component" value="Unassembled WGS sequence"/>
</dbReference>
<feature type="region of interest" description="Disordered" evidence="1">
    <location>
        <begin position="82"/>
        <end position="109"/>
    </location>
</feature>
<reference evidence="3 4" key="1">
    <citation type="submission" date="2015-11" db="EMBL/GenBank/DDBJ databases">
        <title>Expanding the genomic diversity of Burkholderia species for the development of highly accurate diagnostics.</title>
        <authorList>
            <person name="Sahl J."/>
            <person name="Keim P."/>
            <person name="Wagner D."/>
        </authorList>
    </citation>
    <scope>NUCLEOTIDE SEQUENCE [LARGE SCALE GENOMIC DNA]</scope>
    <source>
        <strain evidence="3 4">MSMB574WGS</strain>
    </source>
</reference>
<feature type="compositionally biased region" description="Polar residues" evidence="1">
    <location>
        <begin position="89"/>
        <end position="102"/>
    </location>
</feature>